<gene>
    <name evidence="1" type="ordered locus">Cycma_4157</name>
</gene>
<protein>
    <submittedName>
        <fullName evidence="1">Uncharacterized protein</fullName>
    </submittedName>
</protein>
<dbReference type="AlphaFoldDB" id="G0J881"/>
<evidence type="ECO:0000313" key="2">
    <source>
        <dbReference type="Proteomes" id="UP000001635"/>
    </source>
</evidence>
<dbReference type="RefSeq" id="WP_014022145.1">
    <property type="nucleotide sequence ID" value="NC_015914.1"/>
</dbReference>
<dbReference type="KEGG" id="cmr:Cycma_4157"/>
<dbReference type="Proteomes" id="UP000001635">
    <property type="component" value="Chromosome"/>
</dbReference>
<dbReference type="EMBL" id="CP002955">
    <property type="protein sequence ID" value="AEL27861.1"/>
    <property type="molecule type" value="Genomic_DNA"/>
</dbReference>
<dbReference type="HOGENOM" id="CLU_2698485_0_0_10"/>
<keyword evidence="2" id="KW-1185">Reference proteome</keyword>
<accession>G0J881</accession>
<evidence type="ECO:0000313" key="1">
    <source>
        <dbReference type="EMBL" id="AEL27861.1"/>
    </source>
</evidence>
<name>G0J881_CYCMS</name>
<sequence>MLKFCEFWAIFDFDLSSGKIDYIKTYEHCDSEEQINKKEEEGFYYMNLKINLSNRNFRETKIITPKYRHELFL</sequence>
<organism evidence="1 2">
    <name type="scientific">Cyclobacterium marinum (strain ATCC 25205 / DSM 745 / LMG 13164 / NCIMB 1802)</name>
    <name type="common">Flectobacillus marinus</name>
    <dbReference type="NCBI Taxonomy" id="880070"/>
    <lineage>
        <taxon>Bacteria</taxon>
        <taxon>Pseudomonadati</taxon>
        <taxon>Bacteroidota</taxon>
        <taxon>Cytophagia</taxon>
        <taxon>Cytophagales</taxon>
        <taxon>Cyclobacteriaceae</taxon>
        <taxon>Cyclobacterium</taxon>
    </lineage>
</organism>
<reference evidence="2" key="1">
    <citation type="submission" date="2011-07" db="EMBL/GenBank/DDBJ databases">
        <title>The complete genome of Cyclobacterium marinum DSM 745.</title>
        <authorList>
            <person name="Lucas S."/>
            <person name="Han J."/>
            <person name="Lapidus A."/>
            <person name="Bruce D."/>
            <person name="Goodwin L."/>
            <person name="Pitluck S."/>
            <person name="Peters L."/>
            <person name="Kyrpides N."/>
            <person name="Mavromatis K."/>
            <person name="Ivanova N."/>
            <person name="Ovchinnikova G."/>
            <person name="Chertkov O."/>
            <person name="Detter J.C."/>
            <person name="Tapia R."/>
            <person name="Han C."/>
            <person name="Land M."/>
            <person name="Hauser L."/>
            <person name="Markowitz V."/>
            <person name="Cheng J.-F."/>
            <person name="Hugenholtz P."/>
            <person name="Woyke T."/>
            <person name="Wu D."/>
            <person name="Tindall B."/>
            <person name="Schuetze A."/>
            <person name="Brambilla E."/>
            <person name="Klenk H.-P."/>
            <person name="Eisen J.A."/>
        </authorList>
    </citation>
    <scope>NUCLEOTIDE SEQUENCE [LARGE SCALE GENOMIC DNA]</scope>
    <source>
        <strain evidence="2">ATCC 25205 / DSM 745 / LMG 13164 / NCIMB 1802</strain>
    </source>
</reference>
<dbReference type="OrthoDB" id="86940at2"/>
<proteinExistence type="predicted"/>